<evidence type="ECO:0000256" key="5">
    <source>
        <dbReference type="ARBA" id="ARBA00023004"/>
    </source>
</evidence>
<keyword evidence="6" id="KW-0560">Oxidoreductase</keyword>
<dbReference type="OrthoDB" id="1470350at2759"/>
<evidence type="ECO:0000313" key="8">
    <source>
        <dbReference type="EMBL" id="KAF3763040.1"/>
    </source>
</evidence>
<gene>
    <name evidence="8" type="ORF">M406DRAFT_262235</name>
</gene>
<dbReference type="GO" id="GO:0004497">
    <property type="term" value="F:monooxygenase activity"/>
    <property type="evidence" value="ECO:0007669"/>
    <property type="project" value="UniProtKB-KW"/>
</dbReference>
<dbReference type="Pfam" id="PF00067">
    <property type="entry name" value="p450"/>
    <property type="match status" value="1"/>
</dbReference>
<proteinExistence type="inferred from homology"/>
<dbReference type="Proteomes" id="UP000803844">
    <property type="component" value="Unassembled WGS sequence"/>
</dbReference>
<name>A0A9P5CMM6_CRYP1</name>
<evidence type="ECO:0000256" key="7">
    <source>
        <dbReference type="PIRSR" id="PIRSR602403-1"/>
    </source>
</evidence>
<feature type="binding site" description="axial binding residue" evidence="7">
    <location>
        <position position="231"/>
    </location>
    <ligand>
        <name>heme</name>
        <dbReference type="ChEBI" id="CHEBI:30413"/>
    </ligand>
    <ligandPart>
        <name>Fe</name>
        <dbReference type="ChEBI" id="CHEBI:18248"/>
    </ligandPart>
</feature>
<dbReference type="InterPro" id="IPR050121">
    <property type="entry name" value="Cytochrome_P450_monoxygenase"/>
</dbReference>
<dbReference type="Gene3D" id="1.10.630.10">
    <property type="entry name" value="Cytochrome P450"/>
    <property type="match status" value="1"/>
</dbReference>
<evidence type="ECO:0000256" key="3">
    <source>
        <dbReference type="ARBA" id="ARBA00022617"/>
    </source>
</evidence>
<dbReference type="InterPro" id="IPR036396">
    <property type="entry name" value="Cyt_P450_sf"/>
</dbReference>
<evidence type="ECO:0000256" key="6">
    <source>
        <dbReference type="ARBA" id="ARBA00023033"/>
    </source>
</evidence>
<dbReference type="RefSeq" id="XP_040774019.1">
    <property type="nucleotide sequence ID" value="XM_040917497.1"/>
</dbReference>
<dbReference type="GO" id="GO:0016705">
    <property type="term" value="F:oxidoreductase activity, acting on paired donors, with incorporation or reduction of molecular oxygen"/>
    <property type="evidence" value="ECO:0007669"/>
    <property type="project" value="InterPro"/>
</dbReference>
<accession>A0A9P5CMM6</accession>
<sequence>MVIIAAAKTYPLVTPLALLLVPWSVMRSLPRIISELRLRVRERIEMRNKLRHSDYFEQLLPVDKPAPTSKKQVGYMLTVAGQLILGGYDPTSVAIYALFFFILQHSEALEKLKSEIRGAFSSCEEIDSETLRSLPWLNACLSETLRLSSAAVHHALPRISPGAEVNGEYIPKGVVVRSSAFTYNRSARFFHDPRTFRPERWLPHDHPDYDVAFAEDDHRAHFPFIVGPRQCPGREVARIMFRLFIAKTIWLFDMEQVSEELEFDGSFRVYGMWAKPELRVRFVFIKRGPEDLG</sequence>
<dbReference type="PANTHER" id="PTHR24305">
    <property type="entry name" value="CYTOCHROME P450"/>
    <property type="match status" value="1"/>
</dbReference>
<comment type="similarity">
    <text evidence="2">Belongs to the cytochrome P450 family.</text>
</comment>
<dbReference type="AlphaFoldDB" id="A0A9P5CMM6"/>
<evidence type="ECO:0000313" key="9">
    <source>
        <dbReference type="Proteomes" id="UP000803844"/>
    </source>
</evidence>
<evidence type="ECO:0000256" key="2">
    <source>
        <dbReference type="ARBA" id="ARBA00010617"/>
    </source>
</evidence>
<comment type="caution">
    <text evidence="8">The sequence shown here is derived from an EMBL/GenBank/DDBJ whole genome shotgun (WGS) entry which is preliminary data.</text>
</comment>
<dbReference type="EMBL" id="MU032349">
    <property type="protein sequence ID" value="KAF3763040.1"/>
    <property type="molecule type" value="Genomic_DNA"/>
</dbReference>
<dbReference type="PANTHER" id="PTHR24305:SF166">
    <property type="entry name" value="CYTOCHROME P450 12A4, MITOCHONDRIAL-RELATED"/>
    <property type="match status" value="1"/>
</dbReference>
<protein>
    <submittedName>
        <fullName evidence="8">Cytochrome P450</fullName>
    </submittedName>
</protein>
<keyword evidence="3 7" id="KW-0349">Heme</keyword>
<reference evidence="8" key="1">
    <citation type="journal article" date="2020" name="Phytopathology">
        <title>Genome sequence of the chestnut blight fungus Cryphonectria parasitica EP155: A fundamental resource for an archetypical invasive plant pathogen.</title>
        <authorList>
            <person name="Crouch J.A."/>
            <person name="Dawe A."/>
            <person name="Aerts A."/>
            <person name="Barry K."/>
            <person name="Churchill A.C.L."/>
            <person name="Grimwood J."/>
            <person name="Hillman B."/>
            <person name="Milgroom M.G."/>
            <person name="Pangilinan J."/>
            <person name="Smith M."/>
            <person name="Salamov A."/>
            <person name="Schmutz J."/>
            <person name="Yadav J."/>
            <person name="Grigoriev I.V."/>
            <person name="Nuss D."/>
        </authorList>
    </citation>
    <scope>NUCLEOTIDE SEQUENCE</scope>
    <source>
        <strain evidence="8">EP155</strain>
    </source>
</reference>
<dbReference type="InterPro" id="IPR001128">
    <property type="entry name" value="Cyt_P450"/>
</dbReference>
<comment type="cofactor">
    <cofactor evidence="1 7">
        <name>heme</name>
        <dbReference type="ChEBI" id="CHEBI:30413"/>
    </cofactor>
</comment>
<dbReference type="SUPFAM" id="SSF48264">
    <property type="entry name" value="Cytochrome P450"/>
    <property type="match status" value="1"/>
</dbReference>
<dbReference type="PRINTS" id="PR00465">
    <property type="entry name" value="EP450IV"/>
</dbReference>
<keyword evidence="5 7" id="KW-0408">Iron</keyword>
<dbReference type="PRINTS" id="PR00385">
    <property type="entry name" value="P450"/>
</dbReference>
<dbReference type="GeneID" id="63834626"/>
<evidence type="ECO:0000256" key="1">
    <source>
        <dbReference type="ARBA" id="ARBA00001971"/>
    </source>
</evidence>
<organism evidence="8 9">
    <name type="scientific">Cryphonectria parasitica (strain ATCC 38755 / EP155)</name>
    <dbReference type="NCBI Taxonomy" id="660469"/>
    <lineage>
        <taxon>Eukaryota</taxon>
        <taxon>Fungi</taxon>
        <taxon>Dikarya</taxon>
        <taxon>Ascomycota</taxon>
        <taxon>Pezizomycotina</taxon>
        <taxon>Sordariomycetes</taxon>
        <taxon>Sordariomycetidae</taxon>
        <taxon>Diaporthales</taxon>
        <taxon>Cryphonectriaceae</taxon>
        <taxon>Cryphonectria-Endothia species complex</taxon>
        <taxon>Cryphonectria</taxon>
    </lineage>
</organism>
<keyword evidence="9" id="KW-1185">Reference proteome</keyword>
<dbReference type="InterPro" id="IPR002403">
    <property type="entry name" value="Cyt_P450_E_grp-IV"/>
</dbReference>
<dbReference type="GO" id="GO:0005506">
    <property type="term" value="F:iron ion binding"/>
    <property type="evidence" value="ECO:0007669"/>
    <property type="project" value="InterPro"/>
</dbReference>
<keyword evidence="6" id="KW-0503">Monooxygenase</keyword>
<dbReference type="GO" id="GO:0020037">
    <property type="term" value="F:heme binding"/>
    <property type="evidence" value="ECO:0007669"/>
    <property type="project" value="InterPro"/>
</dbReference>
<evidence type="ECO:0000256" key="4">
    <source>
        <dbReference type="ARBA" id="ARBA00022723"/>
    </source>
</evidence>
<keyword evidence="4 7" id="KW-0479">Metal-binding</keyword>